<evidence type="ECO:0000256" key="2">
    <source>
        <dbReference type="ARBA" id="ARBA00022598"/>
    </source>
</evidence>
<dbReference type="Gene3D" id="3.30.300.30">
    <property type="match status" value="1"/>
</dbReference>
<evidence type="ECO:0000313" key="14">
    <source>
        <dbReference type="RefSeq" id="XP_025852889.2"/>
    </source>
</evidence>
<dbReference type="CTD" id="11000"/>
<dbReference type="RefSeq" id="XP_025852889.2">
    <property type="nucleotide sequence ID" value="XM_025997104.2"/>
</dbReference>
<reference evidence="14" key="2">
    <citation type="submission" date="2025-05" db="UniProtKB">
        <authorList>
            <consortium name="RefSeq"/>
        </authorList>
    </citation>
    <scope>IDENTIFICATION</scope>
    <source>
        <tissue evidence="14">Cell line</tissue>
    </source>
</reference>
<dbReference type="Proteomes" id="UP001652641">
    <property type="component" value="Chromosome 13"/>
</dbReference>
<evidence type="ECO:0000256" key="4">
    <source>
        <dbReference type="ARBA" id="ARBA00023055"/>
    </source>
</evidence>
<evidence type="ECO:0000259" key="12">
    <source>
        <dbReference type="Pfam" id="PF13193"/>
    </source>
</evidence>
<comment type="catalytic activity">
    <reaction evidence="9">
        <text>tetracosanoate + ATP + CoA = tetracosanoyl-CoA + AMP + diphosphate</text>
        <dbReference type="Rhea" id="RHEA:33639"/>
        <dbReference type="ChEBI" id="CHEBI:30616"/>
        <dbReference type="ChEBI" id="CHEBI:31014"/>
        <dbReference type="ChEBI" id="CHEBI:33019"/>
        <dbReference type="ChEBI" id="CHEBI:57287"/>
        <dbReference type="ChEBI" id="CHEBI:65052"/>
        <dbReference type="ChEBI" id="CHEBI:456215"/>
    </reaction>
    <physiologicalReaction direction="left-to-right" evidence="9">
        <dbReference type="Rhea" id="RHEA:33640"/>
    </physiologicalReaction>
</comment>
<dbReference type="PROSITE" id="PS00455">
    <property type="entry name" value="AMP_BINDING"/>
    <property type="match status" value="1"/>
</dbReference>
<dbReference type="PANTHER" id="PTHR43107">
    <property type="entry name" value="LONG-CHAIN FATTY ACID TRANSPORT PROTEIN"/>
    <property type="match status" value="1"/>
</dbReference>
<feature type="domain" description="AMP-binding enzyme C-terminal" evidence="12">
    <location>
        <begin position="753"/>
        <end position="829"/>
    </location>
</feature>
<dbReference type="Gene3D" id="3.40.50.12780">
    <property type="entry name" value="N-terminal domain of ligase-like"/>
    <property type="match status" value="1"/>
</dbReference>
<keyword evidence="13" id="KW-1185">Reference proteome</keyword>
<reference key="1">
    <citation type="submission" date="2019-01" db="UniProtKB">
        <authorList>
            <consortium name="RefSeq"/>
        </authorList>
    </citation>
    <scope>IDENTIFICATION</scope>
    <source>
        <tissue evidence="15">Cell line</tissue>
    </source>
</reference>
<sequence>MPPSRILKDGSGPGGDSGVTSDKDLPRCCLATCGPLGCPGGWVVPSGLGRRPGLWRPATYDLRRSLEASSSPLPAPSAPIKTRMESTPWLAPVLAPLPRGSGLSRRPSGTAGQGPRPSPGAAAKAAGGGRDLAAGPLALCWRLSTFSGVSGGLLGSKPERGPGRAGAAGCLGALWAERSGGEAAPRPARRGKGGGWEGARAGARALPGQRLAAPDLRREPRAHDGGAMAALLLLPLLLLPLLLLAWKLHLGPRLRWFAADFAFALRALRCKRALRKRALAAAAADPGGPEGGCSLAWRLAQLARERPAHVFLIHGARRFSYAEAERESNRAARAFLRARGRDAGLGGGAEDEQAAAPLAPGATVALLLPACPEFLWLWFGLAKAGLRTAFVPAALRRGPLLHCLRSCGARALVLAPEFLESLEPDLPALRDMGLRLWAVGPEAHRVGISDFLAEASAEVDEPVPGYLSAPQSIMDTCLYIFTSGTTGLPKAARISHLKVLQCQGFYQLCGALPEDVIYLALPLYHMSGSLLGIVGCLGIGATVVLKSKFSAGQFWEDCQQHRVTVFQYIGELCRYLVNQPPSKAERGHKVRLAVGSGLRPDTWERFVRRFGPVQVLETYGLTEGNIATFNYTGELGAVGRASWLYKHVFPFSLIRYDVTTGKPIRDAQGHCVATCPGEPGLLVAPVSQQSPFLGYAGGPELALGKLLKNVFRPGDVFFNTGDLLVCDDQGFLRFHDRTGDTFRWKGENVATTEVAEALEGLDFLQEVNVYGVTVPGHEGRAGMAALVLRAPQPLDLAQLYAHVSENLPPYAWPRFLRLQESLATTETFKQQKMRMTKEGFNPNALSDPLYILDQAGGAYLPLTPARYRALLAGELRI</sequence>
<dbReference type="RefSeq" id="XP_025852890.2">
    <property type="nucleotide sequence ID" value="XM_025997105.2"/>
</dbReference>
<gene>
    <name evidence="14 15" type="primary">SLC27A3</name>
</gene>
<feature type="compositionally biased region" description="Low complexity" evidence="10">
    <location>
        <begin position="119"/>
        <end position="128"/>
    </location>
</feature>
<dbReference type="Pfam" id="PF00501">
    <property type="entry name" value="AMP-binding"/>
    <property type="match status" value="1"/>
</dbReference>
<dbReference type="EC" id="6.2.1.3" evidence="6"/>
<evidence type="ECO:0000256" key="3">
    <source>
        <dbReference type="ARBA" id="ARBA00022832"/>
    </source>
</evidence>
<dbReference type="PANTHER" id="PTHR43107:SF12">
    <property type="entry name" value="LONG-CHAIN FATTY ACID TRANSPORT PROTEIN 3"/>
    <property type="match status" value="1"/>
</dbReference>
<name>A0A3Q7S2X1_VULVU</name>
<keyword evidence="4" id="KW-0813">Transport</keyword>
<feature type="region of interest" description="Disordered" evidence="10">
    <location>
        <begin position="93"/>
        <end position="128"/>
    </location>
</feature>
<feature type="region of interest" description="Disordered" evidence="10">
    <location>
        <begin position="1"/>
        <end position="24"/>
    </location>
</feature>
<dbReference type="GO" id="GO:0005739">
    <property type="term" value="C:mitochondrion"/>
    <property type="evidence" value="ECO:0007669"/>
    <property type="project" value="TreeGrafter"/>
</dbReference>
<dbReference type="InterPro" id="IPR045851">
    <property type="entry name" value="AMP-bd_C_sf"/>
</dbReference>
<dbReference type="GO" id="GO:0004467">
    <property type="term" value="F:long-chain fatty acid-CoA ligase activity"/>
    <property type="evidence" value="ECO:0007669"/>
    <property type="project" value="UniProtKB-EC"/>
</dbReference>
<evidence type="ECO:0000256" key="10">
    <source>
        <dbReference type="SAM" id="MobiDB-lite"/>
    </source>
</evidence>
<dbReference type="InterPro" id="IPR020845">
    <property type="entry name" value="AMP-binding_CS"/>
</dbReference>
<dbReference type="STRING" id="9627.ENSVVUP00000039685"/>
<dbReference type="GO" id="GO:0005886">
    <property type="term" value="C:plasma membrane"/>
    <property type="evidence" value="ECO:0007669"/>
    <property type="project" value="UniProtKB-SubCell"/>
</dbReference>
<evidence type="ECO:0000256" key="5">
    <source>
        <dbReference type="ARBA" id="ARBA00023098"/>
    </source>
</evidence>
<dbReference type="GO" id="GO:0005789">
    <property type="term" value="C:endoplasmic reticulum membrane"/>
    <property type="evidence" value="ECO:0007669"/>
    <property type="project" value="TreeGrafter"/>
</dbReference>
<dbReference type="InterPro" id="IPR025110">
    <property type="entry name" value="AMP-bd_C"/>
</dbReference>
<comment type="catalytic activity">
    <reaction evidence="7">
        <text>a very long-chain fatty acid + ATP + CoA = a very long-chain fatty acyl-CoA + AMP + diphosphate</text>
        <dbReference type="Rhea" id="RHEA:54536"/>
        <dbReference type="ChEBI" id="CHEBI:30616"/>
        <dbReference type="ChEBI" id="CHEBI:33019"/>
        <dbReference type="ChEBI" id="CHEBI:57287"/>
        <dbReference type="ChEBI" id="CHEBI:58950"/>
        <dbReference type="ChEBI" id="CHEBI:138261"/>
        <dbReference type="ChEBI" id="CHEBI:456215"/>
    </reaction>
    <physiologicalReaction direction="left-to-right" evidence="7">
        <dbReference type="Rhea" id="RHEA:54537"/>
    </physiologicalReaction>
</comment>
<dbReference type="Pfam" id="PF13193">
    <property type="entry name" value="AMP-binding_C"/>
    <property type="match status" value="1"/>
</dbReference>
<keyword evidence="3" id="KW-0276">Fatty acid metabolism</keyword>
<dbReference type="GO" id="GO:0006869">
    <property type="term" value="P:lipid transport"/>
    <property type="evidence" value="ECO:0007669"/>
    <property type="project" value="UniProtKB-KW"/>
</dbReference>
<dbReference type="GO" id="GO:0000166">
    <property type="term" value="F:nucleotide binding"/>
    <property type="evidence" value="ECO:0007669"/>
    <property type="project" value="UniProtKB-KW"/>
</dbReference>
<dbReference type="SUPFAM" id="SSF56801">
    <property type="entry name" value="Acetyl-CoA synthetase-like"/>
    <property type="match status" value="1"/>
</dbReference>
<dbReference type="GeneID" id="112918866"/>
<evidence type="ECO:0000256" key="7">
    <source>
        <dbReference type="ARBA" id="ARBA00036527"/>
    </source>
</evidence>
<dbReference type="InterPro" id="IPR000873">
    <property type="entry name" value="AMP-dep_synth/lig_dom"/>
</dbReference>
<evidence type="ECO:0000256" key="8">
    <source>
        <dbReference type="ARBA" id="ARBA00041297"/>
    </source>
</evidence>
<keyword evidence="5" id="KW-0443">Lipid metabolism</keyword>
<dbReference type="AlphaFoldDB" id="A0A3Q7S2X1"/>
<protein>
    <recommendedName>
        <fullName evidence="6">long-chain-fatty-acid--CoA ligase</fullName>
        <ecNumber evidence="6">6.2.1.3</ecNumber>
    </recommendedName>
    <alternativeName>
        <fullName evidence="8">Long-chain-fatty-acid--CoA ligase</fullName>
    </alternativeName>
</protein>
<keyword evidence="2" id="KW-0436">Ligase</keyword>
<proteinExistence type="inferred from homology"/>
<evidence type="ECO:0000256" key="1">
    <source>
        <dbReference type="ARBA" id="ARBA00006432"/>
    </source>
</evidence>
<dbReference type="InterPro" id="IPR042099">
    <property type="entry name" value="ANL_N_sf"/>
</dbReference>
<evidence type="ECO:0000256" key="9">
    <source>
        <dbReference type="ARBA" id="ARBA00048666"/>
    </source>
</evidence>
<accession>A0A3Q7S2X1</accession>
<dbReference type="KEGG" id="vvp:112918866"/>
<organism evidence="13 14">
    <name type="scientific">Vulpes vulpes</name>
    <name type="common">Red fox</name>
    <dbReference type="NCBI Taxonomy" id="9627"/>
    <lineage>
        <taxon>Eukaryota</taxon>
        <taxon>Metazoa</taxon>
        <taxon>Chordata</taxon>
        <taxon>Craniata</taxon>
        <taxon>Vertebrata</taxon>
        <taxon>Euteleostomi</taxon>
        <taxon>Mammalia</taxon>
        <taxon>Eutheria</taxon>
        <taxon>Laurasiatheria</taxon>
        <taxon>Carnivora</taxon>
        <taxon>Caniformia</taxon>
        <taxon>Canidae</taxon>
        <taxon>Vulpes</taxon>
    </lineage>
</organism>
<feature type="domain" description="AMP-dependent synthetase/ligase" evidence="11">
    <location>
        <begin position="358"/>
        <end position="637"/>
    </location>
</feature>
<feature type="region of interest" description="Disordered" evidence="10">
    <location>
        <begin position="181"/>
        <end position="200"/>
    </location>
</feature>
<evidence type="ECO:0000313" key="13">
    <source>
        <dbReference type="Proteomes" id="UP001652641"/>
    </source>
</evidence>
<evidence type="ECO:0000259" key="11">
    <source>
        <dbReference type="Pfam" id="PF00501"/>
    </source>
</evidence>
<comment type="similarity">
    <text evidence="1">Belongs to the ATP-dependent AMP-binding enzyme family.</text>
</comment>
<evidence type="ECO:0000313" key="15">
    <source>
        <dbReference type="RefSeq" id="XP_025852890.2"/>
    </source>
</evidence>
<evidence type="ECO:0000256" key="6">
    <source>
        <dbReference type="ARBA" id="ARBA00026121"/>
    </source>
</evidence>
<keyword evidence="4" id="KW-0445">Lipid transport</keyword>